<evidence type="ECO:0000313" key="3">
    <source>
        <dbReference type="Proteomes" id="UP001652700"/>
    </source>
</evidence>
<dbReference type="Proteomes" id="UP001652700">
    <property type="component" value="Unplaced"/>
</dbReference>
<evidence type="ECO:0000313" key="2">
    <source>
        <dbReference type="EnsemblMetazoa" id="XP_050513953.1"/>
    </source>
</evidence>
<name>A0ABM5KUU2_DIAVI</name>
<feature type="compositionally biased region" description="Acidic residues" evidence="1">
    <location>
        <begin position="210"/>
        <end position="220"/>
    </location>
</feature>
<dbReference type="EnsemblMetazoa" id="XM_050657996.1">
    <property type="protein sequence ID" value="XP_050513953.1"/>
    <property type="gene ID" value="LOC126889588"/>
</dbReference>
<accession>A0ABM5KUU2</accession>
<proteinExistence type="predicted"/>
<protein>
    <submittedName>
        <fullName evidence="2">Uncharacterized protein</fullName>
    </submittedName>
</protein>
<feature type="compositionally biased region" description="Basic and acidic residues" evidence="1">
    <location>
        <begin position="191"/>
        <end position="209"/>
    </location>
</feature>
<dbReference type="GeneID" id="126889588"/>
<evidence type="ECO:0000256" key="1">
    <source>
        <dbReference type="SAM" id="MobiDB-lite"/>
    </source>
</evidence>
<organism evidence="2 3">
    <name type="scientific">Diabrotica virgifera virgifera</name>
    <name type="common">western corn rootworm</name>
    <dbReference type="NCBI Taxonomy" id="50390"/>
    <lineage>
        <taxon>Eukaryota</taxon>
        <taxon>Metazoa</taxon>
        <taxon>Ecdysozoa</taxon>
        <taxon>Arthropoda</taxon>
        <taxon>Hexapoda</taxon>
        <taxon>Insecta</taxon>
        <taxon>Pterygota</taxon>
        <taxon>Neoptera</taxon>
        <taxon>Endopterygota</taxon>
        <taxon>Coleoptera</taxon>
        <taxon>Polyphaga</taxon>
        <taxon>Cucujiformia</taxon>
        <taxon>Chrysomeloidea</taxon>
        <taxon>Chrysomelidae</taxon>
        <taxon>Galerucinae</taxon>
        <taxon>Diabroticina</taxon>
        <taxon>Diabroticites</taxon>
        <taxon>Diabrotica</taxon>
    </lineage>
</organism>
<feature type="region of interest" description="Disordered" evidence="1">
    <location>
        <begin position="186"/>
        <end position="220"/>
    </location>
</feature>
<dbReference type="RefSeq" id="XP_050513953.1">
    <property type="nucleotide sequence ID" value="XM_050657996.1"/>
</dbReference>
<keyword evidence="3" id="KW-1185">Reference proteome</keyword>
<reference evidence="2" key="1">
    <citation type="submission" date="2025-05" db="UniProtKB">
        <authorList>
            <consortium name="EnsemblMetazoa"/>
        </authorList>
    </citation>
    <scope>IDENTIFICATION</scope>
</reference>
<sequence length="220" mass="25216">MQATRSHRILSMVLNRKENNNQQPSSSTKQVSETAVFTEFSEVYKVSATDGTLIPIEGDFRDTTDWHDTENISILLSNVQQQIFQDEVLGEVAHEHLVETDERTENINSSPAYLEQRKTQQQIFQDEVLCKDTHEHLVETDKVTENTNPDTYLKQTHLLEIGNLHLNPGSSITSEESNQNYDYILEEDPDFSDKTANNEEKTDCARSSDEDSNQNDDDYI</sequence>